<dbReference type="Ensembl" id="ENSNVIT00000009995.1">
    <property type="protein sequence ID" value="ENSNVIP00000008535.1"/>
    <property type="gene ID" value="ENSNVIG00000006739.1"/>
</dbReference>
<keyword evidence="2 5" id="KW-0812">Transmembrane</keyword>
<evidence type="ECO:0000256" key="3">
    <source>
        <dbReference type="ARBA" id="ARBA00022989"/>
    </source>
</evidence>
<dbReference type="SUPFAM" id="SSF103473">
    <property type="entry name" value="MFS general substrate transporter"/>
    <property type="match status" value="1"/>
</dbReference>
<evidence type="ECO:0000256" key="2">
    <source>
        <dbReference type="ARBA" id="ARBA00022692"/>
    </source>
</evidence>
<dbReference type="PANTHER" id="PTHR11662">
    <property type="entry name" value="SOLUTE CARRIER FAMILY 17"/>
    <property type="match status" value="1"/>
</dbReference>
<evidence type="ECO:0000313" key="6">
    <source>
        <dbReference type="Ensembl" id="ENSNVIP00000008535.1"/>
    </source>
</evidence>
<evidence type="ECO:0000256" key="4">
    <source>
        <dbReference type="ARBA" id="ARBA00023136"/>
    </source>
</evidence>
<dbReference type="GO" id="GO:0022857">
    <property type="term" value="F:transmembrane transporter activity"/>
    <property type="evidence" value="ECO:0007669"/>
    <property type="project" value="TreeGrafter"/>
</dbReference>
<name>A0A8C7AL89_NEOVI</name>
<dbReference type="GO" id="GO:0044341">
    <property type="term" value="P:sodium-dependent phosphate transport"/>
    <property type="evidence" value="ECO:0007669"/>
    <property type="project" value="TreeGrafter"/>
</dbReference>
<protein>
    <submittedName>
        <fullName evidence="6">Solute carrier family 17 member 4</fullName>
    </submittedName>
</protein>
<sequence length="220" mass="23780">MSLSIAMPAMVNSTAQLRPLNASTERPPVDSQDGWNGTLQHSEAMGCSPGWSLPIKAMIKSLPLWGILVFHFTEFWIFNILIAYLPAYFNSVLQVNFRDSGVLSALLLGTACIGTILGGLLVDFLHSRKIFRLVTIRKLSTAIGKDPGGLWDGRGKLRAVFFLCVCPPAAGVLVPSVVFVSLHWVRFSFSASMGLLALSSVTGTFCQTGALVNILDIAPR</sequence>
<reference evidence="6" key="2">
    <citation type="submission" date="2025-09" db="UniProtKB">
        <authorList>
            <consortium name="Ensembl"/>
        </authorList>
    </citation>
    <scope>IDENTIFICATION</scope>
</reference>
<dbReference type="InterPro" id="IPR036259">
    <property type="entry name" value="MFS_trans_sf"/>
</dbReference>
<dbReference type="GeneTree" id="ENSGT00940000160894"/>
<proteinExistence type="predicted"/>
<dbReference type="Proteomes" id="UP000694425">
    <property type="component" value="Unplaced"/>
</dbReference>
<dbReference type="GO" id="GO:0006820">
    <property type="term" value="P:monoatomic anion transport"/>
    <property type="evidence" value="ECO:0007669"/>
    <property type="project" value="TreeGrafter"/>
</dbReference>
<dbReference type="Gene3D" id="1.20.1250.20">
    <property type="entry name" value="MFS general substrate transporter like domains"/>
    <property type="match status" value="1"/>
</dbReference>
<dbReference type="InterPro" id="IPR050382">
    <property type="entry name" value="MFS_Na/Anion_cotransporter"/>
</dbReference>
<evidence type="ECO:0000313" key="7">
    <source>
        <dbReference type="Proteomes" id="UP000694425"/>
    </source>
</evidence>
<keyword evidence="4 5" id="KW-0472">Membrane</keyword>
<feature type="transmembrane region" description="Helical" evidence="5">
    <location>
        <begin position="101"/>
        <end position="122"/>
    </location>
</feature>
<keyword evidence="3 5" id="KW-1133">Transmembrane helix</keyword>
<organism evidence="6 7">
    <name type="scientific">Neovison vison</name>
    <name type="common">American mink</name>
    <name type="synonym">Mustela vison</name>
    <dbReference type="NCBI Taxonomy" id="452646"/>
    <lineage>
        <taxon>Eukaryota</taxon>
        <taxon>Metazoa</taxon>
        <taxon>Chordata</taxon>
        <taxon>Craniata</taxon>
        <taxon>Vertebrata</taxon>
        <taxon>Euteleostomi</taxon>
        <taxon>Mammalia</taxon>
        <taxon>Eutheria</taxon>
        <taxon>Laurasiatheria</taxon>
        <taxon>Carnivora</taxon>
        <taxon>Caniformia</taxon>
        <taxon>Musteloidea</taxon>
        <taxon>Mustelidae</taxon>
        <taxon>Mustelinae</taxon>
        <taxon>Neogale</taxon>
    </lineage>
</organism>
<accession>A0A8C7AL89</accession>
<comment type="subcellular location">
    <subcellularLocation>
        <location evidence="1">Membrane</location>
        <topology evidence="1">Multi-pass membrane protein</topology>
    </subcellularLocation>
</comment>
<dbReference type="PANTHER" id="PTHR11662:SF284">
    <property type="entry name" value="SMALL INTESTINE URATE EXPORTER-RELATED"/>
    <property type="match status" value="1"/>
</dbReference>
<feature type="transmembrane region" description="Helical" evidence="5">
    <location>
        <begin position="191"/>
        <end position="215"/>
    </location>
</feature>
<evidence type="ECO:0000256" key="5">
    <source>
        <dbReference type="SAM" id="Phobius"/>
    </source>
</evidence>
<feature type="transmembrane region" description="Helical" evidence="5">
    <location>
        <begin position="160"/>
        <end position="185"/>
    </location>
</feature>
<dbReference type="AlphaFoldDB" id="A0A8C7AL89"/>
<feature type="transmembrane region" description="Helical" evidence="5">
    <location>
        <begin position="64"/>
        <end position="89"/>
    </location>
</feature>
<reference evidence="6" key="1">
    <citation type="submission" date="2025-08" db="UniProtKB">
        <authorList>
            <consortium name="Ensembl"/>
        </authorList>
    </citation>
    <scope>IDENTIFICATION</scope>
</reference>
<dbReference type="GO" id="GO:0016324">
    <property type="term" value="C:apical plasma membrane"/>
    <property type="evidence" value="ECO:0007669"/>
    <property type="project" value="TreeGrafter"/>
</dbReference>
<keyword evidence="7" id="KW-1185">Reference proteome</keyword>
<evidence type="ECO:0000256" key="1">
    <source>
        <dbReference type="ARBA" id="ARBA00004141"/>
    </source>
</evidence>